<dbReference type="Gene3D" id="2.160.20.10">
    <property type="entry name" value="Single-stranded right-handed beta-helix, Pectin lyase-like"/>
    <property type="match status" value="1"/>
</dbReference>
<accession>A0ABD0ZFU4</accession>
<name>A0ABD0ZFU4_CARAN</name>
<evidence type="ECO:0000259" key="4">
    <source>
        <dbReference type="Pfam" id="PF01095"/>
    </source>
</evidence>
<evidence type="ECO:0000256" key="3">
    <source>
        <dbReference type="ARBA" id="ARBA00023085"/>
    </source>
</evidence>
<evidence type="ECO:0000256" key="2">
    <source>
        <dbReference type="ARBA" id="ARBA00022801"/>
    </source>
</evidence>
<dbReference type="GO" id="GO:0016787">
    <property type="term" value="F:hydrolase activity"/>
    <property type="evidence" value="ECO:0007669"/>
    <property type="project" value="UniProtKB-KW"/>
</dbReference>
<organism evidence="5 6">
    <name type="scientific">Cardamine amara subsp. amara</name>
    <dbReference type="NCBI Taxonomy" id="228776"/>
    <lineage>
        <taxon>Eukaryota</taxon>
        <taxon>Viridiplantae</taxon>
        <taxon>Streptophyta</taxon>
        <taxon>Embryophyta</taxon>
        <taxon>Tracheophyta</taxon>
        <taxon>Spermatophyta</taxon>
        <taxon>Magnoliopsida</taxon>
        <taxon>eudicotyledons</taxon>
        <taxon>Gunneridae</taxon>
        <taxon>Pentapetalae</taxon>
        <taxon>rosids</taxon>
        <taxon>malvids</taxon>
        <taxon>Brassicales</taxon>
        <taxon>Brassicaceae</taxon>
        <taxon>Cardamineae</taxon>
        <taxon>Cardamine</taxon>
    </lineage>
</organism>
<keyword evidence="3" id="KW-0063">Aspartyl esterase</keyword>
<reference evidence="5 6" key="1">
    <citation type="submission" date="2024-04" db="EMBL/GenBank/DDBJ databases">
        <title>Genome assembly C_amara_ONT_v2.</title>
        <authorList>
            <person name="Yant L."/>
            <person name="Moore C."/>
            <person name="Slenker M."/>
        </authorList>
    </citation>
    <scope>NUCLEOTIDE SEQUENCE [LARGE SCALE GENOMIC DNA]</scope>
    <source>
        <tissue evidence="5">Leaf</tissue>
    </source>
</reference>
<keyword evidence="6" id="KW-1185">Reference proteome</keyword>
<keyword evidence="2" id="KW-0378">Hydrolase</keyword>
<gene>
    <name evidence="5" type="ORF">V5N11_013261</name>
</gene>
<comment type="caution">
    <text evidence="5">The sequence shown here is derived from an EMBL/GenBank/DDBJ whole genome shotgun (WGS) entry which is preliminary data.</text>
</comment>
<proteinExistence type="predicted"/>
<dbReference type="Pfam" id="PF01095">
    <property type="entry name" value="Pectinesterase"/>
    <property type="match status" value="1"/>
</dbReference>
<dbReference type="InterPro" id="IPR011050">
    <property type="entry name" value="Pectin_lyase_fold/virulence"/>
</dbReference>
<dbReference type="Proteomes" id="UP001558713">
    <property type="component" value="Unassembled WGS sequence"/>
</dbReference>
<sequence>MECLLYSIVMKTEIEKLIDPKGWVPWNNKSNPPTTITYGEYMNYEPGSDVGNQVKWIGYKPKMTDQEAHKYTVDALINHNGWLRHTCVPYNGSL</sequence>
<dbReference type="AlphaFoldDB" id="A0ABD0ZFU4"/>
<evidence type="ECO:0000256" key="1">
    <source>
        <dbReference type="ARBA" id="ARBA00005184"/>
    </source>
</evidence>
<evidence type="ECO:0000313" key="6">
    <source>
        <dbReference type="Proteomes" id="UP001558713"/>
    </source>
</evidence>
<comment type="pathway">
    <text evidence="1">Glycan metabolism; pectin degradation; 2-dehydro-3-deoxy-D-gluconate from pectin: step 1/5.</text>
</comment>
<dbReference type="SUPFAM" id="SSF51126">
    <property type="entry name" value="Pectin lyase-like"/>
    <property type="match status" value="1"/>
</dbReference>
<protein>
    <submittedName>
        <fullName evidence="5">Pectinesterase 3</fullName>
    </submittedName>
</protein>
<feature type="domain" description="Pectinesterase catalytic" evidence="4">
    <location>
        <begin position="8"/>
        <end position="79"/>
    </location>
</feature>
<evidence type="ECO:0000313" key="5">
    <source>
        <dbReference type="EMBL" id="KAL1192876.1"/>
    </source>
</evidence>
<dbReference type="EMBL" id="JBANAX010000806">
    <property type="protein sequence ID" value="KAL1192876.1"/>
    <property type="molecule type" value="Genomic_DNA"/>
</dbReference>
<dbReference type="InterPro" id="IPR000070">
    <property type="entry name" value="Pectinesterase_cat"/>
</dbReference>
<dbReference type="InterPro" id="IPR012334">
    <property type="entry name" value="Pectin_lyas_fold"/>
</dbReference>
<dbReference type="PANTHER" id="PTHR31707">
    <property type="entry name" value="PECTINESTERASE"/>
    <property type="match status" value="1"/>
</dbReference>